<proteinExistence type="predicted"/>
<dbReference type="RefSeq" id="WP_049552106.1">
    <property type="nucleotide sequence ID" value="NZ_RJPV01000001.1"/>
</dbReference>
<dbReference type="EMBL" id="RJPV01000001">
    <property type="protein sequence ID" value="RSJ91503.1"/>
    <property type="molecule type" value="Genomic_DNA"/>
</dbReference>
<accession>A0A428H6R5</accession>
<dbReference type="PANTHER" id="PTHR43581">
    <property type="entry name" value="ATP/GTP PHOSPHATASE"/>
    <property type="match status" value="1"/>
</dbReference>
<protein>
    <recommendedName>
        <fullName evidence="1">Endonuclease GajA/Old nuclease/RecF-like AAA domain-containing protein</fullName>
    </recommendedName>
</protein>
<dbReference type="SUPFAM" id="SSF52540">
    <property type="entry name" value="P-loop containing nucleoside triphosphate hydrolases"/>
    <property type="match status" value="1"/>
</dbReference>
<feature type="domain" description="Endonuclease GajA/Old nuclease/RecF-like AAA" evidence="1">
    <location>
        <begin position="7"/>
        <end position="382"/>
    </location>
</feature>
<dbReference type="PANTHER" id="PTHR43581:SF2">
    <property type="entry name" value="EXCINUCLEASE ATPASE SUBUNIT"/>
    <property type="match status" value="1"/>
</dbReference>
<gene>
    <name evidence="2" type="ORF">D8789_00780</name>
</gene>
<comment type="caution">
    <text evidence="2">The sequence shown here is derived from an EMBL/GenBank/DDBJ whole genome shotgun (WGS) entry which is preliminary data.</text>
</comment>
<dbReference type="InterPro" id="IPR051396">
    <property type="entry name" value="Bact_Antivir_Def_Nuclease"/>
</dbReference>
<dbReference type="InterPro" id="IPR027417">
    <property type="entry name" value="P-loop_NTPase"/>
</dbReference>
<dbReference type="Pfam" id="PF13175">
    <property type="entry name" value="AAA_15"/>
    <property type="match status" value="1"/>
</dbReference>
<evidence type="ECO:0000313" key="2">
    <source>
        <dbReference type="EMBL" id="RSJ91503.1"/>
    </source>
</evidence>
<dbReference type="CDD" id="cd00267">
    <property type="entry name" value="ABC_ATPase"/>
    <property type="match status" value="1"/>
</dbReference>
<reference evidence="2 3" key="1">
    <citation type="submission" date="2018-11" db="EMBL/GenBank/DDBJ databases">
        <title>Species Designations Belie Phenotypic and Genotypic Heterogeneity in Oral Streptococci.</title>
        <authorList>
            <person name="Velsko I."/>
        </authorList>
    </citation>
    <scope>NUCLEOTIDE SEQUENCE [LARGE SCALE GENOMIC DNA]</scope>
    <source>
        <strain evidence="2 3">BCC30</strain>
    </source>
</reference>
<dbReference type="AlphaFoldDB" id="A0A428H6R5"/>
<dbReference type="InterPro" id="IPR041685">
    <property type="entry name" value="AAA_GajA/Old/RecF-like"/>
</dbReference>
<sequence>MDLTFKFRDNDNSIKLDIDKNSVLFGFNGTGKTRVLKLLQDLSNKERNKNRLVDLFEQFNVENIYIEGTSFLELLNDKHKHGISIYNEFIEKNRSAFVDFITISEEIVKNNETIPFFPSNRFRMLNTTVEHLLQKKSIGDEGRQLTLFFKESERLIYEVKKSFGISNFHSGESIPQILQVEDITSFLHRRFADFKYDNKWYNLRRNSLLSAYKAILFSRLNRTAKYISPDFEELDRIKEQIIQELLGAKIYIANQYVSKITKQIDKNNEKIKDIDDNKLRTILSNIKKVNKILKKYTNIYLKFKDNELLAKKDGDELDLSMLSSGERRLLTLILNVVYSSEDLLLVDEPEISLSLNYQSKIMTDLVEILGEKIIIIATHAPFVFKACERMEFDLVEL</sequence>
<dbReference type="Gene3D" id="3.40.50.300">
    <property type="entry name" value="P-loop containing nucleotide triphosphate hydrolases"/>
    <property type="match status" value="1"/>
</dbReference>
<dbReference type="Proteomes" id="UP000271977">
    <property type="component" value="Unassembled WGS sequence"/>
</dbReference>
<organism evidence="2 3">
    <name type="scientific">Streptococcus mitis</name>
    <dbReference type="NCBI Taxonomy" id="28037"/>
    <lineage>
        <taxon>Bacteria</taxon>
        <taxon>Bacillati</taxon>
        <taxon>Bacillota</taxon>
        <taxon>Bacilli</taxon>
        <taxon>Lactobacillales</taxon>
        <taxon>Streptococcaceae</taxon>
        <taxon>Streptococcus</taxon>
        <taxon>Streptococcus mitis group</taxon>
    </lineage>
</organism>
<evidence type="ECO:0000259" key="1">
    <source>
        <dbReference type="Pfam" id="PF13175"/>
    </source>
</evidence>
<name>A0A428H6R5_STRMT</name>
<evidence type="ECO:0000313" key="3">
    <source>
        <dbReference type="Proteomes" id="UP000271977"/>
    </source>
</evidence>